<protein>
    <recommendedName>
        <fullName evidence="10">FUN34-transmembrane protein</fullName>
    </recommendedName>
</protein>
<comment type="similarity">
    <text evidence="2">Belongs to the acetate uptake transporter (AceTr) (TC 2.A.96) family.</text>
</comment>
<dbReference type="AlphaFoldDB" id="A0A165R5U8"/>
<name>A0A165R5U8_9APHY</name>
<dbReference type="OrthoDB" id="3648309at2759"/>
<dbReference type="PANTHER" id="PTHR31123">
    <property type="entry name" value="ACCUMULATION OF DYADS PROTEIN 2-RELATED"/>
    <property type="match status" value="1"/>
</dbReference>
<feature type="compositionally biased region" description="Polar residues" evidence="6">
    <location>
        <begin position="10"/>
        <end position="25"/>
    </location>
</feature>
<dbReference type="InterPro" id="IPR000791">
    <property type="entry name" value="Gpr1/Fun34/SatP-like"/>
</dbReference>
<dbReference type="PANTHER" id="PTHR31123:SF1">
    <property type="entry name" value="ACCUMULATION OF DYADS PROTEIN 2-RELATED"/>
    <property type="match status" value="1"/>
</dbReference>
<organism evidence="8 9">
    <name type="scientific">Daedalea quercina L-15889</name>
    <dbReference type="NCBI Taxonomy" id="1314783"/>
    <lineage>
        <taxon>Eukaryota</taxon>
        <taxon>Fungi</taxon>
        <taxon>Dikarya</taxon>
        <taxon>Basidiomycota</taxon>
        <taxon>Agaricomycotina</taxon>
        <taxon>Agaricomycetes</taxon>
        <taxon>Polyporales</taxon>
        <taxon>Fomitopsis</taxon>
    </lineage>
</organism>
<evidence type="ECO:0000256" key="7">
    <source>
        <dbReference type="SAM" id="Phobius"/>
    </source>
</evidence>
<comment type="subcellular location">
    <subcellularLocation>
        <location evidence="1">Membrane</location>
        <topology evidence="1">Multi-pass membrane protein</topology>
    </subcellularLocation>
</comment>
<feature type="transmembrane region" description="Helical" evidence="7">
    <location>
        <begin position="148"/>
        <end position="170"/>
    </location>
</feature>
<reference evidence="8 9" key="1">
    <citation type="journal article" date="2016" name="Mol. Biol. Evol.">
        <title>Comparative Genomics of Early-Diverging Mushroom-Forming Fungi Provides Insights into the Origins of Lignocellulose Decay Capabilities.</title>
        <authorList>
            <person name="Nagy L.G."/>
            <person name="Riley R."/>
            <person name="Tritt A."/>
            <person name="Adam C."/>
            <person name="Daum C."/>
            <person name="Floudas D."/>
            <person name="Sun H."/>
            <person name="Yadav J.S."/>
            <person name="Pangilinan J."/>
            <person name="Larsson K.H."/>
            <person name="Matsuura K."/>
            <person name="Barry K."/>
            <person name="Labutti K."/>
            <person name="Kuo R."/>
            <person name="Ohm R.A."/>
            <person name="Bhattacharya S.S."/>
            <person name="Shirouzu T."/>
            <person name="Yoshinaga Y."/>
            <person name="Martin F.M."/>
            <person name="Grigoriev I.V."/>
            <person name="Hibbett D.S."/>
        </authorList>
    </citation>
    <scope>NUCLEOTIDE SEQUENCE [LARGE SCALE GENOMIC DNA]</scope>
    <source>
        <strain evidence="8 9">L-15889</strain>
    </source>
</reference>
<gene>
    <name evidence="8" type="ORF">DAEQUDRAFT_667853</name>
</gene>
<keyword evidence="3 7" id="KW-0812">Transmembrane</keyword>
<evidence type="ECO:0000256" key="4">
    <source>
        <dbReference type="ARBA" id="ARBA00022989"/>
    </source>
</evidence>
<evidence type="ECO:0000313" key="9">
    <source>
        <dbReference type="Proteomes" id="UP000076727"/>
    </source>
</evidence>
<dbReference type="EMBL" id="KV429052">
    <property type="protein sequence ID" value="KZT70348.1"/>
    <property type="molecule type" value="Genomic_DNA"/>
</dbReference>
<accession>A0A165R5U8</accession>
<dbReference type="STRING" id="1314783.A0A165R5U8"/>
<evidence type="ECO:0000256" key="2">
    <source>
        <dbReference type="ARBA" id="ARBA00005587"/>
    </source>
</evidence>
<dbReference type="InterPro" id="IPR051633">
    <property type="entry name" value="AceTr"/>
</dbReference>
<feature type="transmembrane region" description="Helical" evidence="7">
    <location>
        <begin position="63"/>
        <end position="96"/>
    </location>
</feature>
<evidence type="ECO:0000313" key="8">
    <source>
        <dbReference type="EMBL" id="KZT70348.1"/>
    </source>
</evidence>
<dbReference type="GO" id="GO:0005886">
    <property type="term" value="C:plasma membrane"/>
    <property type="evidence" value="ECO:0007669"/>
    <property type="project" value="TreeGrafter"/>
</dbReference>
<sequence length="255" mass="27026">MSDTEKSGKSENNVTVLTRSESRGNINYFGESLDPVPPRPLGPGQPPPPVVHQYGNPTPLGMLAYGTVFLCSSLLTLGAGGVTTANLVLLFAVFYGGISQTLVGMWEFYLGTVFATYGGFNFSYGALYLPEIGIASAYSVDGVVTEEFTHAVGIYLAIWCVRIQAANVHCHRIGALRTTAPIVWTLGMTVIALACLSSNCFHPNPHVNIAGGAFGLAATAGAYYGALTGFYTRASTFEQIRLPPVVLAYSDPQTA</sequence>
<keyword evidence="4 7" id="KW-1133">Transmembrane helix</keyword>
<keyword evidence="5 7" id="KW-0472">Membrane</keyword>
<feature type="region of interest" description="Disordered" evidence="6">
    <location>
        <begin position="1"/>
        <end position="29"/>
    </location>
</feature>
<feature type="transmembrane region" description="Helical" evidence="7">
    <location>
        <begin position="207"/>
        <end position="231"/>
    </location>
</feature>
<feature type="transmembrane region" description="Helical" evidence="7">
    <location>
        <begin position="182"/>
        <end position="201"/>
    </location>
</feature>
<evidence type="ECO:0000256" key="1">
    <source>
        <dbReference type="ARBA" id="ARBA00004141"/>
    </source>
</evidence>
<evidence type="ECO:0000256" key="3">
    <source>
        <dbReference type="ARBA" id="ARBA00022692"/>
    </source>
</evidence>
<dbReference type="Proteomes" id="UP000076727">
    <property type="component" value="Unassembled WGS sequence"/>
</dbReference>
<keyword evidence="9" id="KW-1185">Reference proteome</keyword>
<dbReference type="Pfam" id="PF01184">
    <property type="entry name" value="Gpr1_Fun34_YaaH"/>
    <property type="match status" value="1"/>
</dbReference>
<evidence type="ECO:0008006" key="10">
    <source>
        <dbReference type="Google" id="ProtNLM"/>
    </source>
</evidence>
<dbReference type="GO" id="GO:0015123">
    <property type="term" value="F:acetate transmembrane transporter activity"/>
    <property type="evidence" value="ECO:0007669"/>
    <property type="project" value="TreeGrafter"/>
</dbReference>
<evidence type="ECO:0000256" key="5">
    <source>
        <dbReference type="ARBA" id="ARBA00023136"/>
    </source>
</evidence>
<evidence type="ECO:0000256" key="6">
    <source>
        <dbReference type="SAM" id="MobiDB-lite"/>
    </source>
</evidence>
<proteinExistence type="inferred from homology"/>